<reference evidence="1" key="1">
    <citation type="journal article" date="2024" name="Syst. Appl. Microbiol.">
        <title>First single-strain enrichments of Electrothrix cable bacteria, description of E. aestuarii sp. nov. and E. rattekaaiensis sp. nov., and proposal of a cable bacteria taxonomy following the rules of the SeqCode.</title>
        <authorList>
            <person name="Plum-Jensen L.E."/>
            <person name="Schramm A."/>
            <person name="Marshall I.P.G."/>
        </authorList>
    </citation>
    <scope>NUCLEOTIDE SEQUENCE</scope>
    <source>
        <strain evidence="1">Rat1</strain>
    </source>
</reference>
<accession>A0AAU8LTC8</accession>
<evidence type="ECO:0008006" key="2">
    <source>
        <dbReference type="Google" id="ProtNLM"/>
    </source>
</evidence>
<reference evidence="1" key="2">
    <citation type="submission" date="2024-06" db="EMBL/GenBank/DDBJ databases">
        <authorList>
            <person name="Plum-Jensen L.E."/>
            <person name="Schramm A."/>
            <person name="Marshall I.P.G."/>
        </authorList>
    </citation>
    <scope>NUCLEOTIDE SEQUENCE</scope>
    <source>
        <strain evidence="1">Rat1</strain>
    </source>
</reference>
<gene>
    <name evidence="1" type="ORF">Q3M24_17805</name>
</gene>
<dbReference type="AlphaFoldDB" id="A0AAU8LTC8"/>
<dbReference type="KEGG" id="eaj:Q3M24_17805"/>
<proteinExistence type="predicted"/>
<sequence length="93" mass="10875">MNAQQIKEKAKALGLNCDVPTKRSLIHAIQITEGNFPCFDTAREYCDQDLCCWRTDCLAPRWYDQAHLEVIKEELERLTKLTIRPALLRDFHL</sequence>
<name>A0AAU8LTC8_9BACT</name>
<dbReference type="EMBL" id="CP159373">
    <property type="protein sequence ID" value="XCN72146.1"/>
    <property type="molecule type" value="Genomic_DNA"/>
</dbReference>
<protein>
    <recommendedName>
        <fullName evidence="2">SAP domain-containing protein</fullName>
    </recommendedName>
</protein>
<organism evidence="1">
    <name type="scientific">Candidatus Electrothrix aestuarii</name>
    <dbReference type="NCBI Taxonomy" id="3062594"/>
    <lineage>
        <taxon>Bacteria</taxon>
        <taxon>Pseudomonadati</taxon>
        <taxon>Thermodesulfobacteriota</taxon>
        <taxon>Desulfobulbia</taxon>
        <taxon>Desulfobulbales</taxon>
        <taxon>Desulfobulbaceae</taxon>
        <taxon>Candidatus Electrothrix</taxon>
    </lineage>
</organism>
<evidence type="ECO:0000313" key="1">
    <source>
        <dbReference type="EMBL" id="XCN72146.1"/>
    </source>
</evidence>